<evidence type="ECO:0008006" key="3">
    <source>
        <dbReference type="Google" id="ProtNLM"/>
    </source>
</evidence>
<dbReference type="OrthoDB" id="10296747at2759"/>
<dbReference type="Gene3D" id="3.60.10.10">
    <property type="entry name" value="Endonuclease/exonuclease/phosphatase"/>
    <property type="match status" value="1"/>
</dbReference>
<keyword evidence="2" id="KW-1185">Reference proteome</keyword>
<dbReference type="InterPro" id="IPR036691">
    <property type="entry name" value="Endo/exonu/phosph_ase_sf"/>
</dbReference>
<sequence>MKGNIILCGDLNARSGAEPDFIENDVYDSHTPLCNNYEYDIVQDIRNSYDKKVDTRGKQLTEFCISTNMRILNGRVFGDLFGKFTCHKPVGSSVVDYVVVSEGLMSNILSFEVSDFLPTFSDCHCKLSFNIMATYIKNSSKCNINMTDLTGGYIWSNSSPIKFRDALCHPLCKAKIDDFLKQDFDSEKAATLFADILKLAASKACIFKKKYEKKKDKKM</sequence>
<evidence type="ECO:0000313" key="1">
    <source>
        <dbReference type="EMBL" id="CAG2189363.1"/>
    </source>
</evidence>
<dbReference type="SUPFAM" id="SSF56219">
    <property type="entry name" value="DNase I-like"/>
    <property type="match status" value="1"/>
</dbReference>
<reference evidence="1" key="1">
    <citation type="submission" date="2021-03" db="EMBL/GenBank/DDBJ databases">
        <authorList>
            <person name="Bekaert M."/>
        </authorList>
    </citation>
    <scope>NUCLEOTIDE SEQUENCE</scope>
</reference>
<protein>
    <recommendedName>
        <fullName evidence="3">Endonuclease/exonuclease/phosphatase domain-containing protein</fullName>
    </recommendedName>
</protein>
<dbReference type="AlphaFoldDB" id="A0A8S3Q2C0"/>
<comment type="caution">
    <text evidence="1">The sequence shown here is derived from an EMBL/GenBank/DDBJ whole genome shotgun (WGS) entry which is preliminary data.</text>
</comment>
<name>A0A8S3Q2C0_MYTED</name>
<proteinExistence type="predicted"/>
<accession>A0A8S3Q2C0</accession>
<gene>
    <name evidence="1" type="ORF">MEDL_4763</name>
</gene>
<dbReference type="EMBL" id="CAJPWZ010000291">
    <property type="protein sequence ID" value="CAG2189363.1"/>
    <property type="molecule type" value="Genomic_DNA"/>
</dbReference>
<evidence type="ECO:0000313" key="2">
    <source>
        <dbReference type="Proteomes" id="UP000683360"/>
    </source>
</evidence>
<dbReference type="Proteomes" id="UP000683360">
    <property type="component" value="Unassembled WGS sequence"/>
</dbReference>
<organism evidence="1 2">
    <name type="scientific">Mytilus edulis</name>
    <name type="common">Blue mussel</name>
    <dbReference type="NCBI Taxonomy" id="6550"/>
    <lineage>
        <taxon>Eukaryota</taxon>
        <taxon>Metazoa</taxon>
        <taxon>Spiralia</taxon>
        <taxon>Lophotrochozoa</taxon>
        <taxon>Mollusca</taxon>
        <taxon>Bivalvia</taxon>
        <taxon>Autobranchia</taxon>
        <taxon>Pteriomorphia</taxon>
        <taxon>Mytilida</taxon>
        <taxon>Mytiloidea</taxon>
        <taxon>Mytilidae</taxon>
        <taxon>Mytilinae</taxon>
        <taxon>Mytilus</taxon>
    </lineage>
</organism>